<dbReference type="OrthoDB" id="535891at2"/>
<evidence type="ECO:0000313" key="3">
    <source>
        <dbReference type="Proteomes" id="UP000306409"/>
    </source>
</evidence>
<accession>A0A4U7JKI2</accession>
<dbReference type="Pfam" id="PF20248">
    <property type="entry name" value="DUF6603"/>
    <property type="match status" value="1"/>
</dbReference>
<dbReference type="Proteomes" id="UP000306409">
    <property type="component" value="Chromosome"/>
</dbReference>
<proteinExistence type="predicted"/>
<name>A0A4U7JKI2_9FIRM</name>
<feature type="domain" description="DUF6603" evidence="1">
    <location>
        <begin position="457"/>
        <end position="1025"/>
    </location>
</feature>
<organism evidence="2 3">
    <name type="scientific">Ruminiclostridium herbifermentans</name>
    <dbReference type="NCBI Taxonomy" id="2488810"/>
    <lineage>
        <taxon>Bacteria</taxon>
        <taxon>Bacillati</taxon>
        <taxon>Bacillota</taxon>
        <taxon>Clostridia</taxon>
        <taxon>Eubacteriales</taxon>
        <taxon>Oscillospiraceae</taxon>
        <taxon>Ruminiclostridium</taxon>
    </lineage>
</organism>
<sequence>MQDKTQSVFEKAILEMHKVLLPLLHIDSKYSANKLINKLGYVFDEAEEIGSSFSSIASNVEKLPQAATEAIQASSTADKIVKIAFLAEKVTEIVKNILSLKESILRVYSNAVKNTETLLNIAEELPRRLLDYLLCTYLSSNHTKLYSILNLVGITTTVEENYISLTGEKTSEKVKISRVSWQYVSMVFSDPAAIIRQEYNWKQGENIYFQLLFERVLQIMRAYLLPGGIYTQDKQITASLTGMQTDELVKELRIPLLQAGNWPDTYSEAGISISPIVKNSISDGMAILPYIFGEVQAKSDISDSLQLELNANGGLDNGLGIILRPACNIEFISDLFKNPLESVDFNLKLKISQKETTSNEIVLLGYADSSKLSINKLGIILFGENKDNVQDFGIEFEIGEILLVIKTGDGDGFIQKLLPNITIEQGFSIKLGFSINKGFYIKSGTGSGGGLEYSIYLNKEIGPLLLDILKFKLKFNNDKINLIASISGGASMGPLSISITDIGIQTWLKLGKSGLLGGADIGFGFKPPDGFGLAVKTSLVSGGGFLQIDVDKGRYFGALQLKVKNISLAAIGLLDTKDSEGKPLGGGFSLLIIICAEIPPIQLGYGFSLMGIGGLLGLNRTVDIDELRDGVRNKALDNIMFPADPVGNANQLVQSLSKIFPPKEDCFLIAPMVRIGWGVPTPILKLDLSILVELPSFDKIAILGRMKLALPSETDAVISIQLDSVGIVSFEKGMVSIDAVLYDSYIAKIMISGEMALRANWKGNPDFVLSIGGFHPAFTPPIGFPDLKRLTLSIDFCKDARLRMESYFALTTNSIQFGSHVDFYAKVGCFSAEGMLAFDTLIYFNPFGLSVDFKSSVSIKCSGKSICAVTLAAHLSGPRPWHIKGQAKFSLLCVSHTFNVDFTIGSARPAELPKPVNVEEILEREIVYIQNWSAQPPDGLSIISLKEAADSKEGEIRVHPLGGLKFVQTRVPLDFELELFGSSSVEGNNLFNISSITVGNSSTSYSFRKIQSAFAPAQFMVMSESEKLTSPAFENYDSGVEIDFDCVDYDEQFDITDFEYETIFADNKDAEPAKKVHMSSEEITAAAPSGPAGLANLKNKELKYFKEPELLIKTKRYSYSVIEAYDNKKESETNNLQITSSQITNSFSKATQIKRASVKKAHILTVMEG</sequence>
<reference evidence="2 3" key="1">
    <citation type="submission" date="2020-09" db="EMBL/GenBank/DDBJ databases">
        <title>Characterization and genome sequencing of Ruminiclostridium sp. nov. MA18.</title>
        <authorList>
            <person name="Rettenmaier R."/>
            <person name="Kowollik M.-L."/>
            <person name="Liebl W."/>
            <person name="Zverlov V."/>
        </authorList>
    </citation>
    <scope>NUCLEOTIDE SEQUENCE [LARGE SCALE GENOMIC DNA]</scope>
    <source>
        <strain evidence="2 3">MA18</strain>
    </source>
</reference>
<dbReference type="EMBL" id="CP061336">
    <property type="protein sequence ID" value="QNU68626.1"/>
    <property type="molecule type" value="Genomic_DNA"/>
</dbReference>
<evidence type="ECO:0000313" key="2">
    <source>
        <dbReference type="EMBL" id="QNU68626.1"/>
    </source>
</evidence>
<dbReference type="InterPro" id="IPR046538">
    <property type="entry name" value="DUF6603"/>
</dbReference>
<dbReference type="RefSeq" id="WP_137696143.1">
    <property type="nucleotide sequence ID" value="NZ_CP061336.1"/>
</dbReference>
<gene>
    <name evidence="2" type="ORF">EHE19_009620</name>
</gene>
<keyword evidence="3" id="KW-1185">Reference proteome</keyword>
<dbReference type="AlphaFoldDB" id="A0A4U7JKI2"/>
<evidence type="ECO:0000259" key="1">
    <source>
        <dbReference type="Pfam" id="PF20248"/>
    </source>
</evidence>
<protein>
    <recommendedName>
        <fullName evidence="1">DUF6603 domain-containing protein</fullName>
    </recommendedName>
</protein>
<dbReference type="KEGG" id="rher:EHE19_009620"/>